<dbReference type="Proteomes" id="UP001221142">
    <property type="component" value="Unassembled WGS sequence"/>
</dbReference>
<evidence type="ECO:0000259" key="12">
    <source>
        <dbReference type="PROSITE" id="PS00624"/>
    </source>
</evidence>
<reference evidence="13" key="1">
    <citation type="submission" date="2023-03" db="EMBL/GenBank/DDBJ databases">
        <title>Massive genome expansion in bonnet fungi (Mycena s.s.) driven by repeated elements and novel gene families across ecological guilds.</title>
        <authorList>
            <consortium name="Lawrence Berkeley National Laboratory"/>
            <person name="Harder C.B."/>
            <person name="Miyauchi S."/>
            <person name="Viragh M."/>
            <person name="Kuo A."/>
            <person name="Thoen E."/>
            <person name="Andreopoulos B."/>
            <person name="Lu D."/>
            <person name="Skrede I."/>
            <person name="Drula E."/>
            <person name="Henrissat B."/>
            <person name="Morin E."/>
            <person name="Kohler A."/>
            <person name="Barry K."/>
            <person name="LaButti K."/>
            <person name="Morin E."/>
            <person name="Salamov A."/>
            <person name="Lipzen A."/>
            <person name="Mereny Z."/>
            <person name="Hegedus B."/>
            <person name="Baldrian P."/>
            <person name="Stursova M."/>
            <person name="Weitz H."/>
            <person name="Taylor A."/>
            <person name="Grigoriev I.V."/>
            <person name="Nagy L.G."/>
            <person name="Martin F."/>
            <person name="Kauserud H."/>
        </authorList>
    </citation>
    <scope>NUCLEOTIDE SEQUENCE</scope>
    <source>
        <strain evidence="13">9284</strain>
    </source>
</reference>
<dbReference type="PANTHER" id="PTHR11552">
    <property type="entry name" value="GLUCOSE-METHANOL-CHOLINE GMC OXIDOREDUCTASE"/>
    <property type="match status" value="1"/>
</dbReference>
<evidence type="ECO:0000256" key="1">
    <source>
        <dbReference type="ARBA" id="ARBA00001974"/>
    </source>
</evidence>
<feature type="domain" description="Glucose-methanol-choline oxidoreductase N-terminal" evidence="11">
    <location>
        <begin position="96"/>
        <end position="119"/>
    </location>
</feature>
<feature type="active site" description="Proton acceptor" evidence="8">
    <location>
        <position position="567"/>
    </location>
</feature>
<dbReference type="Gene3D" id="3.50.50.60">
    <property type="entry name" value="FAD/NAD(P)-binding domain"/>
    <property type="match status" value="1"/>
</dbReference>
<evidence type="ECO:0000313" key="14">
    <source>
        <dbReference type="Proteomes" id="UP001221142"/>
    </source>
</evidence>
<dbReference type="PROSITE" id="PS00624">
    <property type="entry name" value="GMC_OXRED_2"/>
    <property type="match status" value="1"/>
</dbReference>
<accession>A0AAD7F7Y1</accession>
<keyword evidence="7" id="KW-0325">Glycoprotein</keyword>
<dbReference type="PANTHER" id="PTHR11552:SF201">
    <property type="entry name" value="GLUCOSE-METHANOL-CHOLINE OXIDOREDUCTASE N-TERMINAL DOMAIN-CONTAINING PROTEIN"/>
    <property type="match status" value="1"/>
</dbReference>
<name>A0AAD7F7Y1_9AGAR</name>
<evidence type="ECO:0000256" key="3">
    <source>
        <dbReference type="ARBA" id="ARBA00022630"/>
    </source>
</evidence>
<evidence type="ECO:0000256" key="7">
    <source>
        <dbReference type="ARBA" id="ARBA00023180"/>
    </source>
</evidence>
<evidence type="ECO:0000256" key="4">
    <source>
        <dbReference type="ARBA" id="ARBA00022729"/>
    </source>
</evidence>
<dbReference type="PROSITE" id="PS00623">
    <property type="entry name" value="GMC_OXRED_1"/>
    <property type="match status" value="1"/>
</dbReference>
<keyword evidence="4" id="KW-0732">Signal</keyword>
<comment type="caution">
    <text evidence="13">The sequence shown here is derived from an EMBL/GenBank/DDBJ whole genome shotgun (WGS) entry which is preliminary data.</text>
</comment>
<dbReference type="EMBL" id="JARKIF010000048">
    <property type="protein sequence ID" value="KAJ7607691.1"/>
    <property type="molecule type" value="Genomic_DNA"/>
</dbReference>
<protein>
    <submittedName>
        <fullName evidence="13">Aryl-alcohol oxidase-like protein</fullName>
    </submittedName>
</protein>
<gene>
    <name evidence="13" type="ORF">FB45DRAFT_1130999</name>
</gene>
<proteinExistence type="inferred from homology"/>
<evidence type="ECO:0000256" key="10">
    <source>
        <dbReference type="RuleBase" id="RU003968"/>
    </source>
</evidence>
<evidence type="ECO:0000256" key="8">
    <source>
        <dbReference type="PIRSR" id="PIRSR000137-1"/>
    </source>
</evidence>
<keyword evidence="14" id="KW-1185">Reference proteome</keyword>
<evidence type="ECO:0000256" key="2">
    <source>
        <dbReference type="ARBA" id="ARBA00010790"/>
    </source>
</evidence>
<dbReference type="PIRSF" id="PIRSF000137">
    <property type="entry name" value="Alcohol_oxidase"/>
    <property type="match status" value="1"/>
</dbReference>
<dbReference type="InterPro" id="IPR036188">
    <property type="entry name" value="FAD/NAD-bd_sf"/>
</dbReference>
<keyword evidence="3 10" id="KW-0285">Flavoprotein</keyword>
<sequence length="588" mass="63528">MLLIGGLEPPASRTARGLDELQLGGAAGNVVANRVSENALWSVLVIEAGLSNLGILDEQVPALAGALFAPTSPYTWKYNTVPQPGANNRVPGFPRGKMLGGSTGINEMWYTRGSADDFNRFAKVSGDPGWGWDAMMPYFFKNEKWSPPADNHDTRGQFNPKFHSTKGMNPVSLPGYAWPIFPLVIKTTKQLPNDFPFIEDYNGGNPIGLAWTQTTIGGGMRSSSASSYLAERFINRRNLDVLVNTQVTRVLPAKSRTEGSPIHINRVEFSQDFKALHTVTASKEVILSTGSLSTPQILLQSGIGNSTTLKRIGITPLVDLPSVGQNMTEQRLVSNSWFANTTLSYETYNLNATQLNINLGEWNKTKTGPLVSSSSAHVAFLRLPNNSSILRDFKDPAAGPNTPHIELEFTAGIGLETPIPAGGGHFLSIQAAVVSSASRGSVTLNETDPSPWNLPVIDPKIFAEPFDLQAMAYALKRMLLFLSAPAWEGYVMQPLGSLSTALNSGSDTAMEAYIRESVLCNQHPVGTASMSPRGALWGVVDPDLLLKKARGIRVIDASVMPFVISGHTMAPTYAFAERGSDLIKATWP</sequence>
<evidence type="ECO:0000256" key="9">
    <source>
        <dbReference type="PIRSR" id="PIRSR000137-2"/>
    </source>
</evidence>
<keyword evidence="6" id="KW-0560">Oxidoreductase</keyword>
<dbReference type="InterPro" id="IPR007867">
    <property type="entry name" value="GMC_OxRtase_C"/>
</dbReference>
<comment type="similarity">
    <text evidence="2 10">Belongs to the GMC oxidoreductase family.</text>
</comment>
<dbReference type="InterPro" id="IPR000172">
    <property type="entry name" value="GMC_OxRdtase_N"/>
</dbReference>
<evidence type="ECO:0000256" key="6">
    <source>
        <dbReference type="ARBA" id="ARBA00023002"/>
    </source>
</evidence>
<dbReference type="Pfam" id="PF05199">
    <property type="entry name" value="GMC_oxred_C"/>
    <property type="match status" value="1"/>
</dbReference>
<feature type="binding site" evidence="9">
    <location>
        <position position="247"/>
    </location>
    <ligand>
        <name>FAD</name>
        <dbReference type="ChEBI" id="CHEBI:57692"/>
    </ligand>
</feature>
<dbReference type="Gene3D" id="3.30.560.10">
    <property type="entry name" value="Glucose Oxidase, domain 3"/>
    <property type="match status" value="1"/>
</dbReference>
<dbReference type="GO" id="GO:0016614">
    <property type="term" value="F:oxidoreductase activity, acting on CH-OH group of donors"/>
    <property type="evidence" value="ECO:0007669"/>
    <property type="project" value="InterPro"/>
</dbReference>
<keyword evidence="5 9" id="KW-0274">FAD</keyword>
<dbReference type="InterPro" id="IPR012132">
    <property type="entry name" value="GMC_OxRdtase"/>
</dbReference>
<organism evidence="13 14">
    <name type="scientific">Roridomyces roridus</name>
    <dbReference type="NCBI Taxonomy" id="1738132"/>
    <lineage>
        <taxon>Eukaryota</taxon>
        <taxon>Fungi</taxon>
        <taxon>Dikarya</taxon>
        <taxon>Basidiomycota</taxon>
        <taxon>Agaricomycotina</taxon>
        <taxon>Agaricomycetes</taxon>
        <taxon>Agaricomycetidae</taxon>
        <taxon>Agaricales</taxon>
        <taxon>Marasmiineae</taxon>
        <taxon>Mycenaceae</taxon>
        <taxon>Roridomyces</taxon>
    </lineage>
</organism>
<dbReference type="SUPFAM" id="SSF51905">
    <property type="entry name" value="FAD/NAD(P)-binding domain"/>
    <property type="match status" value="1"/>
</dbReference>
<dbReference type="SUPFAM" id="SSF54373">
    <property type="entry name" value="FAD-linked reductases, C-terminal domain"/>
    <property type="match status" value="1"/>
</dbReference>
<evidence type="ECO:0000313" key="13">
    <source>
        <dbReference type="EMBL" id="KAJ7607691.1"/>
    </source>
</evidence>
<comment type="cofactor">
    <cofactor evidence="1 9">
        <name>FAD</name>
        <dbReference type="ChEBI" id="CHEBI:57692"/>
    </cofactor>
</comment>
<evidence type="ECO:0000259" key="11">
    <source>
        <dbReference type="PROSITE" id="PS00623"/>
    </source>
</evidence>
<feature type="domain" description="Glucose-methanol-choline oxidoreductase N-terminal" evidence="12">
    <location>
        <begin position="290"/>
        <end position="304"/>
    </location>
</feature>
<dbReference type="GO" id="GO:0050660">
    <property type="term" value="F:flavin adenine dinucleotide binding"/>
    <property type="evidence" value="ECO:0007669"/>
    <property type="project" value="InterPro"/>
</dbReference>
<dbReference type="AlphaFoldDB" id="A0AAD7F7Y1"/>
<evidence type="ECO:0000256" key="5">
    <source>
        <dbReference type="ARBA" id="ARBA00022827"/>
    </source>
</evidence>
<feature type="active site" description="Proton donor" evidence="8">
    <location>
        <position position="523"/>
    </location>
</feature>
<dbReference type="Pfam" id="PF00732">
    <property type="entry name" value="GMC_oxred_N"/>
    <property type="match status" value="1"/>
</dbReference>